<accession>A0ABQ8T4U8</accession>
<dbReference type="Gene3D" id="3.30.420.10">
    <property type="entry name" value="Ribonuclease H-like superfamily/Ribonuclease H"/>
    <property type="match status" value="1"/>
</dbReference>
<comment type="caution">
    <text evidence="3">The sequence shown here is derived from an EMBL/GenBank/DDBJ whole genome shotgun (WGS) entry which is preliminary data.</text>
</comment>
<name>A0ABQ8T4U8_PERAM</name>
<organism evidence="3 4">
    <name type="scientific">Periplaneta americana</name>
    <name type="common">American cockroach</name>
    <name type="synonym">Blatta americana</name>
    <dbReference type="NCBI Taxonomy" id="6978"/>
    <lineage>
        <taxon>Eukaryota</taxon>
        <taxon>Metazoa</taxon>
        <taxon>Ecdysozoa</taxon>
        <taxon>Arthropoda</taxon>
        <taxon>Hexapoda</taxon>
        <taxon>Insecta</taxon>
        <taxon>Pterygota</taxon>
        <taxon>Neoptera</taxon>
        <taxon>Polyneoptera</taxon>
        <taxon>Dictyoptera</taxon>
        <taxon>Blattodea</taxon>
        <taxon>Blattoidea</taxon>
        <taxon>Blattidae</taxon>
        <taxon>Blattinae</taxon>
        <taxon>Periplaneta</taxon>
    </lineage>
</organism>
<keyword evidence="4" id="KW-1185">Reference proteome</keyword>
<evidence type="ECO:0000313" key="4">
    <source>
        <dbReference type="Proteomes" id="UP001148838"/>
    </source>
</evidence>
<reference evidence="3 4" key="1">
    <citation type="journal article" date="2022" name="Allergy">
        <title>Genome assembly and annotation of Periplaneta americana reveal a comprehensive cockroach allergen profile.</title>
        <authorList>
            <person name="Wang L."/>
            <person name="Xiong Q."/>
            <person name="Saelim N."/>
            <person name="Wang L."/>
            <person name="Nong W."/>
            <person name="Wan A.T."/>
            <person name="Shi M."/>
            <person name="Liu X."/>
            <person name="Cao Q."/>
            <person name="Hui J.H.L."/>
            <person name="Sookrung N."/>
            <person name="Leung T.F."/>
            <person name="Tungtrongchitr A."/>
            <person name="Tsui S.K.W."/>
        </authorList>
    </citation>
    <scope>NUCLEOTIDE SEQUENCE [LARGE SCALE GENOMIC DNA]</scope>
    <source>
        <strain evidence="3">PWHHKU_190912</strain>
    </source>
</reference>
<dbReference type="InterPro" id="IPR009057">
    <property type="entry name" value="Homeodomain-like_sf"/>
</dbReference>
<dbReference type="InterPro" id="IPR002492">
    <property type="entry name" value="Transposase_Tc1-like"/>
</dbReference>
<comment type="subcellular location">
    <subcellularLocation>
        <location evidence="1">Nucleus</location>
    </subcellularLocation>
</comment>
<dbReference type="InterPro" id="IPR052338">
    <property type="entry name" value="Transposase_5"/>
</dbReference>
<gene>
    <name evidence="3" type="ORF">ANN_10946</name>
</gene>
<protein>
    <recommendedName>
        <fullName evidence="2">Transposase Tc1-like domain-containing protein</fullName>
    </recommendedName>
</protein>
<dbReference type="Pfam" id="PF01498">
    <property type="entry name" value="HTH_Tnp_Tc3_2"/>
    <property type="match status" value="1"/>
</dbReference>
<evidence type="ECO:0000256" key="1">
    <source>
        <dbReference type="ARBA" id="ARBA00004123"/>
    </source>
</evidence>
<dbReference type="InterPro" id="IPR036397">
    <property type="entry name" value="RNaseH_sf"/>
</dbReference>
<feature type="domain" description="Transposase Tc1-like" evidence="2">
    <location>
        <begin position="52"/>
        <end position="124"/>
    </location>
</feature>
<dbReference type="Proteomes" id="UP001148838">
    <property type="component" value="Unassembled WGS sequence"/>
</dbReference>
<dbReference type="EMBL" id="JAJSOF020000015">
    <property type="protein sequence ID" value="KAJ4441096.1"/>
    <property type="molecule type" value="Genomic_DNA"/>
</dbReference>
<proteinExistence type="predicted"/>
<evidence type="ECO:0000259" key="2">
    <source>
        <dbReference type="Pfam" id="PF01498"/>
    </source>
</evidence>
<sequence>MDRCSKSHREIAAALNVSKTCVTNTIKKFHEQGEVVDKPRSGRPRVTSLREDRIIARVAKRNRKASLPGIMKEFEDTTHKKVSKMTISRRLGEAGLQSYVPLKKPLLNNTHKRNRRNWCKTRKNWYMEHWGKVMFSDESRFVLYSSRKVRVRRTPTEKFLPECLVPAVQGGGSSVMIWGCMSAAGTGILRFIDGSMDSQEYIETMKDNMLPSAQKLYNGYFVFQQDNAPCHKSAATMAWFERKGILALASKESGPEPH</sequence>
<dbReference type="PANTHER" id="PTHR23022">
    <property type="entry name" value="TRANSPOSABLE ELEMENT-RELATED"/>
    <property type="match status" value="1"/>
</dbReference>
<dbReference type="PANTHER" id="PTHR23022:SF134">
    <property type="entry name" value="TRANSPOSABLE ELEMENT TC1 TRANSPOSASE"/>
    <property type="match status" value="1"/>
</dbReference>
<evidence type="ECO:0000313" key="3">
    <source>
        <dbReference type="EMBL" id="KAJ4441096.1"/>
    </source>
</evidence>
<dbReference type="SUPFAM" id="SSF46689">
    <property type="entry name" value="Homeodomain-like"/>
    <property type="match status" value="1"/>
</dbReference>